<gene>
    <name evidence="3" type="ORF">A0H81_10740</name>
</gene>
<dbReference type="Pfam" id="PF12937">
    <property type="entry name" value="F-box-like"/>
    <property type="match status" value="1"/>
</dbReference>
<dbReference type="AlphaFoldDB" id="A0A1C7LWW0"/>
<accession>A0A1C7LWW0</accession>
<dbReference type="InterPro" id="IPR036047">
    <property type="entry name" value="F-box-like_dom_sf"/>
</dbReference>
<dbReference type="PROSITE" id="PS50181">
    <property type="entry name" value="FBOX"/>
    <property type="match status" value="1"/>
</dbReference>
<dbReference type="Proteomes" id="UP000092993">
    <property type="component" value="Unassembled WGS sequence"/>
</dbReference>
<protein>
    <recommendedName>
        <fullName evidence="2">F-box domain-containing protein</fullName>
    </recommendedName>
</protein>
<name>A0A1C7LWW0_GRIFR</name>
<organism evidence="3 4">
    <name type="scientific">Grifola frondosa</name>
    <name type="common">Maitake</name>
    <name type="synonym">Polyporus frondosus</name>
    <dbReference type="NCBI Taxonomy" id="5627"/>
    <lineage>
        <taxon>Eukaryota</taxon>
        <taxon>Fungi</taxon>
        <taxon>Dikarya</taxon>
        <taxon>Basidiomycota</taxon>
        <taxon>Agaricomycotina</taxon>
        <taxon>Agaricomycetes</taxon>
        <taxon>Polyporales</taxon>
        <taxon>Grifolaceae</taxon>
        <taxon>Grifola</taxon>
    </lineage>
</organism>
<proteinExistence type="predicted"/>
<evidence type="ECO:0000256" key="1">
    <source>
        <dbReference type="SAM" id="MobiDB-lite"/>
    </source>
</evidence>
<dbReference type="EMBL" id="LUGG01000018">
    <property type="protein sequence ID" value="OBZ69191.1"/>
    <property type="molecule type" value="Genomic_DNA"/>
</dbReference>
<dbReference type="OMA" id="SWIGATA"/>
<keyword evidence="4" id="KW-1185">Reference proteome</keyword>
<dbReference type="CDD" id="cd09917">
    <property type="entry name" value="F-box_SF"/>
    <property type="match status" value="1"/>
</dbReference>
<sequence length="636" mass="73067">MSAQLRRSARIRSAASGAAKVTENDENVHDIGGSSRRVLRAKAVRKSSSKKSALTQVAPRTNRRRTLSKLPDMPVDILFEIFGHLHPYDVLHLARTTKSLRNLLMHRSATSIWKRARENVEELPECPADLSEPQYANLLFDPHCHFCLSARVLSVMWNCRLRCCKACIDNNFVELRTLFFETPSKGLRPGAMLPAEQYRSKLIFPKARFEELCERIKDRLGNEEALKQLETERMQAVAQMETHAELLSEWQEYQALQRTLDREVVRTRRRTQIVDRLAQLGLASEFLKMSTEKMKEFLEHPLVKQPREITDRIWNNIKGPIVKFVLTAQADRRMKARCRHICIRIPILGQLLAEFAASRPFHEIFPNFADFCIMPEVRAILDLPKDVVLTESSTEIKMLQPEIPRLVQRWRQDNSQNLLDMMPPAIGSEGKFEYGKPSRLDLATTWFKCSSCFSDIVNYPRVLAHDHLSLKGAANMLPETVEDNLFNAFSLVLQHFPWNYSGNKVCFHVEAHNAAREIVRLCGKDPDVATTREMDELDPRLAFVRPADEEVVSVVTWKDAVWKICLSTELSNSVTWTLLNETDTTVVKDIENEDCEEDQADSSLWAVYGAGVTVSLWRKSRIIYSFSTTLLTRRKE</sequence>
<dbReference type="SUPFAM" id="SSF81383">
    <property type="entry name" value="F-box domain"/>
    <property type="match status" value="1"/>
</dbReference>
<dbReference type="STRING" id="5627.A0A1C7LWW0"/>
<feature type="region of interest" description="Disordered" evidence="1">
    <location>
        <begin position="1"/>
        <end position="32"/>
    </location>
</feature>
<feature type="domain" description="F-box" evidence="2">
    <location>
        <begin position="67"/>
        <end position="116"/>
    </location>
</feature>
<reference evidence="3 4" key="1">
    <citation type="submission" date="2016-03" db="EMBL/GenBank/DDBJ databases">
        <title>Whole genome sequencing of Grifola frondosa 9006-11.</title>
        <authorList>
            <person name="Min B."/>
            <person name="Park H."/>
            <person name="Kim J.-G."/>
            <person name="Cho H."/>
            <person name="Oh Y.-L."/>
            <person name="Kong W.-S."/>
            <person name="Choi I.-G."/>
        </authorList>
    </citation>
    <scope>NUCLEOTIDE SEQUENCE [LARGE SCALE GENOMIC DNA]</scope>
    <source>
        <strain evidence="3 4">9006-11</strain>
    </source>
</reference>
<evidence type="ECO:0000313" key="4">
    <source>
        <dbReference type="Proteomes" id="UP000092993"/>
    </source>
</evidence>
<dbReference type="InterPro" id="IPR001810">
    <property type="entry name" value="F-box_dom"/>
</dbReference>
<evidence type="ECO:0000259" key="2">
    <source>
        <dbReference type="PROSITE" id="PS50181"/>
    </source>
</evidence>
<feature type="compositionally biased region" description="Low complexity" evidence="1">
    <location>
        <begin position="1"/>
        <end position="19"/>
    </location>
</feature>
<comment type="caution">
    <text evidence="3">The sequence shown here is derived from an EMBL/GenBank/DDBJ whole genome shotgun (WGS) entry which is preliminary data.</text>
</comment>
<evidence type="ECO:0000313" key="3">
    <source>
        <dbReference type="EMBL" id="OBZ69191.1"/>
    </source>
</evidence>
<dbReference type="OrthoDB" id="2322499at2759"/>